<evidence type="ECO:0000256" key="1">
    <source>
        <dbReference type="ARBA" id="ARBA00022729"/>
    </source>
</evidence>
<keyword evidence="4" id="KW-1185">Reference proteome</keyword>
<protein>
    <recommendedName>
        <fullName evidence="2">Solute-binding protein family 3/N-terminal domain-containing protein</fullName>
    </recommendedName>
</protein>
<dbReference type="PANTHER" id="PTHR35936:SF18">
    <property type="entry name" value="L-CYSTINE-BINDING PROTEIN TCYJ"/>
    <property type="match status" value="1"/>
</dbReference>
<dbReference type="RefSeq" id="WP_128631250.1">
    <property type="nucleotide sequence ID" value="NZ_RRCN01000001.1"/>
</dbReference>
<dbReference type="OrthoDB" id="8613538at2"/>
<accession>A0A3P3TZ77</accession>
<evidence type="ECO:0000259" key="2">
    <source>
        <dbReference type="SMART" id="SM00062"/>
    </source>
</evidence>
<dbReference type="InterPro" id="IPR001638">
    <property type="entry name" value="Solute-binding_3/MltF_N"/>
</dbReference>
<dbReference type="AlphaFoldDB" id="A0A3P3TZ77"/>
<dbReference type="Gene3D" id="3.40.190.10">
    <property type="entry name" value="Periplasmic binding protein-like II"/>
    <property type="match status" value="2"/>
</dbReference>
<dbReference type="Proteomes" id="UP000267017">
    <property type="component" value="Unassembled WGS sequence"/>
</dbReference>
<evidence type="ECO:0000313" key="4">
    <source>
        <dbReference type="Proteomes" id="UP000267017"/>
    </source>
</evidence>
<dbReference type="PROSITE" id="PS51257">
    <property type="entry name" value="PROKAR_LIPOPROTEIN"/>
    <property type="match status" value="1"/>
</dbReference>
<feature type="domain" description="Solute-binding protein family 3/N-terminal" evidence="2">
    <location>
        <begin position="51"/>
        <end position="279"/>
    </location>
</feature>
<dbReference type="PANTHER" id="PTHR35936">
    <property type="entry name" value="MEMBRANE-BOUND LYTIC MUREIN TRANSGLYCOSYLASE F"/>
    <property type="match status" value="1"/>
</dbReference>
<gene>
    <name evidence="3" type="ORF">EHV15_11125</name>
</gene>
<name>A0A3P3TZ77_9BACL</name>
<dbReference type="SMART" id="SM00062">
    <property type="entry name" value="PBPb"/>
    <property type="match status" value="1"/>
</dbReference>
<comment type="caution">
    <text evidence="3">The sequence shown here is derived from an EMBL/GenBank/DDBJ whole genome shotgun (WGS) entry which is preliminary data.</text>
</comment>
<reference evidence="3 4" key="1">
    <citation type="submission" date="2018-11" db="EMBL/GenBank/DDBJ databases">
        <title>Genome sequencing of Paenibacillus sp. KCOM 3021 (= ChDC PVNT-B20).</title>
        <authorList>
            <person name="Kook J.-K."/>
            <person name="Park S.-N."/>
            <person name="Lim Y.K."/>
        </authorList>
    </citation>
    <scope>NUCLEOTIDE SEQUENCE [LARGE SCALE GENOMIC DNA]</scope>
    <source>
        <strain evidence="3 4">KCOM 3021</strain>
    </source>
</reference>
<evidence type="ECO:0000313" key="3">
    <source>
        <dbReference type="EMBL" id="RRJ63412.1"/>
    </source>
</evidence>
<keyword evidence="1" id="KW-0732">Signal</keyword>
<dbReference type="EMBL" id="RRCN01000001">
    <property type="protein sequence ID" value="RRJ63412.1"/>
    <property type="molecule type" value="Genomic_DNA"/>
</dbReference>
<dbReference type="SUPFAM" id="SSF53850">
    <property type="entry name" value="Periplasmic binding protein-like II"/>
    <property type="match status" value="1"/>
</dbReference>
<organism evidence="3 4">
    <name type="scientific">Paenibacillus oralis</name>
    <dbReference type="NCBI Taxonomy" id="2490856"/>
    <lineage>
        <taxon>Bacteria</taxon>
        <taxon>Bacillati</taxon>
        <taxon>Bacillota</taxon>
        <taxon>Bacilli</taxon>
        <taxon>Bacillales</taxon>
        <taxon>Paenibacillaceae</taxon>
        <taxon>Paenibacillus</taxon>
    </lineage>
</organism>
<sequence length="300" mass="33157">MTRQKANEKKGSRVSLWLAGMAIVIGLAGCSSGSSNESGPAPADSGQEVEVLTVGIGNVIPPQFYVDENGELTGYDHEVLQKIDEKLPQFEFKYEQLELAATLVALESGKIQIADWQFGKTAEREEKFLYPDEPYDIGVLKLITRKDNLELNTLEDMAGKKMAQMPTSSFYTYLKKFNEEHPGQKIDVQTVDSLPVADAMKMVESGRIDGTLALAGTYNKLNEELQLDTRLGGTIDAYPVYQILPKDRPDIKEAIDGALKELREDGTLSELSKKWYGLDNFAEYESFTSGQSSSNQSFGG</sequence>
<dbReference type="Pfam" id="PF00497">
    <property type="entry name" value="SBP_bac_3"/>
    <property type="match status" value="1"/>
</dbReference>
<proteinExistence type="predicted"/>